<dbReference type="InterPro" id="IPR050315">
    <property type="entry name" value="FAD-oxidoreductase_2"/>
</dbReference>
<feature type="domain" description="FAD-dependent oxidoreductase 2 FAD-binding" evidence="6">
    <location>
        <begin position="18"/>
        <end position="435"/>
    </location>
</feature>
<keyword evidence="4" id="KW-0560">Oxidoreductase</keyword>
<dbReference type="EMBL" id="NTGA01000005">
    <property type="protein sequence ID" value="PAY24429.1"/>
    <property type="molecule type" value="Genomic_DNA"/>
</dbReference>
<organism evidence="7 8">
    <name type="scientific">Dietzia natronolimnaea</name>
    <dbReference type="NCBI Taxonomy" id="161920"/>
    <lineage>
        <taxon>Bacteria</taxon>
        <taxon>Bacillati</taxon>
        <taxon>Actinomycetota</taxon>
        <taxon>Actinomycetes</taxon>
        <taxon>Mycobacteriales</taxon>
        <taxon>Dietziaceae</taxon>
        <taxon>Dietzia</taxon>
    </lineage>
</organism>
<keyword evidence="8" id="KW-1185">Reference proteome</keyword>
<evidence type="ECO:0000256" key="1">
    <source>
        <dbReference type="ARBA" id="ARBA00001974"/>
    </source>
</evidence>
<evidence type="ECO:0000256" key="3">
    <source>
        <dbReference type="ARBA" id="ARBA00022827"/>
    </source>
</evidence>
<name>A0A2A2WT72_9ACTN</name>
<dbReference type="Pfam" id="PF00890">
    <property type="entry name" value="FAD_binding_2"/>
    <property type="match status" value="1"/>
</dbReference>
<sequence>MVNEVSSQSDVDAEVDIDVVVVGAGGGGLTAALAAADSGASVVVLEKLDVPGGNTALSTGSVPGAGTRQQSEAGVEDDAERMTADLLRQSGPHEAEHLTRRLARSSGGLVDWLVDTHGINLKLIMEYKHVGHSVNRLHAPPSRRGQDLVDDLVAACGRAGVEVVTGNPVAGLLVEDGVVRGVRVAGERVQEYTLRSRAVILAANGFAANRTLVGEWAPELVGLEYFGAPGSTGEAIEWGLELGGEMDNQAAYQGYAAVAYPYGNILSWTTVEKGGVLIDSTGSRLGDEIVGYSGFTTEVLAGQGPIWAVFDTRIRDVTSLEDEFRDLVEMGGAKECVTTTELAAVTGAPEDAVIRTLENYEAAARGERPDEHGRSEFAMAPLEPPYVAVRVTPGLFHTQGGLRIDDEGRVLRADGSTIPGLLAVGGVAAGVSGQSGGRGYSSGNGLLTAIGLGQLAGAAAAAAR</sequence>
<evidence type="ECO:0000313" key="8">
    <source>
        <dbReference type="Proteomes" id="UP000218810"/>
    </source>
</evidence>
<reference evidence="8" key="1">
    <citation type="submission" date="2017-09" db="EMBL/GenBank/DDBJ databases">
        <authorList>
            <person name="Zhang Y."/>
            <person name="Huang X."/>
            <person name="Liu J."/>
            <person name="Lu L."/>
            <person name="Peng K."/>
        </authorList>
    </citation>
    <scope>NUCLEOTIDE SEQUENCE [LARGE SCALE GENOMIC DNA]</scope>
    <source>
        <strain evidence="8">S-XJ-1</strain>
    </source>
</reference>
<accession>A0A2A2WT72</accession>
<evidence type="ECO:0000256" key="4">
    <source>
        <dbReference type="ARBA" id="ARBA00023002"/>
    </source>
</evidence>
<dbReference type="PRINTS" id="PR00368">
    <property type="entry name" value="FADPNR"/>
</dbReference>
<evidence type="ECO:0000256" key="5">
    <source>
        <dbReference type="SAM" id="MobiDB-lite"/>
    </source>
</evidence>
<evidence type="ECO:0000259" key="6">
    <source>
        <dbReference type="Pfam" id="PF00890"/>
    </source>
</evidence>
<dbReference type="PRINTS" id="PR00411">
    <property type="entry name" value="PNDRDTASEI"/>
</dbReference>
<dbReference type="AlphaFoldDB" id="A0A2A2WT72"/>
<dbReference type="InterPro" id="IPR036188">
    <property type="entry name" value="FAD/NAD-bd_sf"/>
</dbReference>
<dbReference type="SUPFAM" id="SSF51905">
    <property type="entry name" value="FAD/NAD(P)-binding domain"/>
    <property type="match status" value="1"/>
</dbReference>
<feature type="region of interest" description="Disordered" evidence="5">
    <location>
        <begin position="54"/>
        <end position="77"/>
    </location>
</feature>
<evidence type="ECO:0000313" key="7">
    <source>
        <dbReference type="EMBL" id="PAY24429.1"/>
    </source>
</evidence>
<dbReference type="InterPro" id="IPR027477">
    <property type="entry name" value="Succ_DH/fumarate_Rdtase_cat_sf"/>
</dbReference>
<proteinExistence type="predicted"/>
<protein>
    <submittedName>
        <fullName evidence="7">FAD-binding dehydrogenase</fullName>
    </submittedName>
</protein>
<dbReference type="SUPFAM" id="SSF56425">
    <property type="entry name" value="Succinate dehydrogenase/fumarate reductase flavoprotein, catalytic domain"/>
    <property type="match status" value="1"/>
</dbReference>
<comment type="cofactor">
    <cofactor evidence="1">
        <name>FAD</name>
        <dbReference type="ChEBI" id="CHEBI:57692"/>
    </cofactor>
</comment>
<feature type="compositionally biased region" description="Polar residues" evidence="5">
    <location>
        <begin position="55"/>
        <end position="72"/>
    </location>
</feature>
<dbReference type="PANTHER" id="PTHR43400">
    <property type="entry name" value="FUMARATE REDUCTASE"/>
    <property type="match status" value="1"/>
</dbReference>
<gene>
    <name evidence="7" type="ORF">CEY15_02975</name>
</gene>
<keyword evidence="3" id="KW-0274">FAD</keyword>
<dbReference type="Proteomes" id="UP000218810">
    <property type="component" value="Unassembled WGS sequence"/>
</dbReference>
<comment type="caution">
    <text evidence="7">The sequence shown here is derived from an EMBL/GenBank/DDBJ whole genome shotgun (WGS) entry which is preliminary data.</text>
</comment>
<dbReference type="Gene3D" id="3.50.50.60">
    <property type="entry name" value="FAD/NAD(P)-binding domain"/>
    <property type="match status" value="1"/>
</dbReference>
<dbReference type="GO" id="GO:0033765">
    <property type="term" value="F:steroid dehydrogenase activity, acting on the CH-CH group of donors"/>
    <property type="evidence" value="ECO:0007669"/>
    <property type="project" value="UniProtKB-ARBA"/>
</dbReference>
<keyword evidence="2" id="KW-0285">Flavoprotein</keyword>
<evidence type="ECO:0000256" key="2">
    <source>
        <dbReference type="ARBA" id="ARBA00022630"/>
    </source>
</evidence>
<dbReference type="GO" id="GO:0008202">
    <property type="term" value="P:steroid metabolic process"/>
    <property type="evidence" value="ECO:0007669"/>
    <property type="project" value="UniProtKB-ARBA"/>
</dbReference>
<dbReference type="PANTHER" id="PTHR43400:SF10">
    <property type="entry name" value="3-OXOSTEROID 1-DEHYDROGENASE"/>
    <property type="match status" value="1"/>
</dbReference>
<dbReference type="OrthoDB" id="9813348at2"/>
<dbReference type="Gene3D" id="3.90.700.10">
    <property type="entry name" value="Succinate dehydrogenase/fumarate reductase flavoprotein, catalytic domain"/>
    <property type="match status" value="1"/>
</dbReference>
<dbReference type="RefSeq" id="WP_095717237.1">
    <property type="nucleotide sequence ID" value="NZ_NTGA01000005.1"/>
</dbReference>
<dbReference type="InterPro" id="IPR003953">
    <property type="entry name" value="FAD-dep_OxRdtase_2_FAD-bd"/>
</dbReference>